<dbReference type="AlphaFoldDB" id="A0A1X2GDD3"/>
<proteinExistence type="predicted"/>
<gene>
    <name evidence="1" type="ORF">DM01DRAFT_1375819</name>
</gene>
<sequence>MSIEIESEDLNAIFTWNACCREQSLTPDIYPGRLSKEKRCQAIAQTLANEITLAGLRRFLILLASSVSVDDPTADGASDQDQFTNALYKTTSVPDGEMYAESEGFIEVWNVQEGEFRKDLQYQTEKKIMTMDESPARNQGVTCLTTNAEDTEIASGTYDQLVKLHNLRTGKLLVELAGHTAVVNSLRYVGAGRLLSGSSDGTIKEMPQSDDLRLSLVRHKILSGSSSATRTKRSQ</sequence>
<dbReference type="InterPro" id="IPR036322">
    <property type="entry name" value="WD40_repeat_dom_sf"/>
</dbReference>
<dbReference type="PANTHER" id="PTHR22848">
    <property type="entry name" value="WD40 REPEAT PROTEIN"/>
    <property type="match status" value="1"/>
</dbReference>
<dbReference type="Proteomes" id="UP000242146">
    <property type="component" value="Unassembled WGS sequence"/>
</dbReference>
<dbReference type="InterPro" id="IPR015943">
    <property type="entry name" value="WD40/YVTN_repeat-like_dom_sf"/>
</dbReference>
<dbReference type="InterPro" id="IPR045184">
    <property type="entry name" value="SMU1"/>
</dbReference>
<dbReference type="Pfam" id="PF00400">
    <property type="entry name" value="WD40"/>
    <property type="match status" value="1"/>
</dbReference>
<comment type="caution">
    <text evidence="1">The sequence shown here is derived from an EMBL/GenBank/DDBJ whole genome shotgun (WGS) entry which is preliminary data.</text>
</comment>
<name>A0A1X2GDD3_9FUNG</name>
<dbReference type="InterPro" id="IPR001680">
    <property type="entry name" value="WD40_rpt"/>
</dbReference>
<dbReference type="SMART" id="SM00320">
    <property type="entry name" value="WD40"/>
    <property type="match status" value="2"/>
</dbReference>
<reference evidence="1 2" key="1">
    <citation type="submission" date="2016-07" db="EMBL/GenBank/DDBJ databases">
        <title>Pervasive Adenine N6-methylation of Active Genes in Fungi.</title>
        <authorList>
            <consortium name="DOE Joint Genome Institute"/>
            <person name="Mondo S.J."/>
            <person name="Dannebaum R.O."/>
            <person name="Kuo R.C."/>
            <person name="Labutti K."/>
            <person name="Haridas S."/>
            <person name="Kuo A."/>
            <person name="Salamov A."/>
            <person name="Ahrendt S.R."/>
            <person name="Lipzen A."/>
            <person name="Sullivan W."/>
            <person name="Andreopoulos W.B."/>
            <person name="Clum A."/>
            <person name="Lindquist E."/>
            <person name="Daum C."/>
            <person name="Ramamoorthy G.K."/>
            <person name="Gryganskyi A."/>
            <person name="Culley D."/>
            <person name="Magnuson J.K."/>
            <person name="James T.Y."/>
            <person name="O'Malley M.A."/>
            <person name="Stajich J.E."/>
            <person name="Spatafora J.W."/>
            <person name="Visel A."/>
            <person name="Grigoriev I.V."/>
        </authorList>
    </citation>
    <scope>NUCLEOTIDE SEQUENCE [LARGE SCALE GENOMIC DNA]</scope>
    <source>
        <strain evidence="1 2">NRRL 3301</strain>
    </source>
</reference>
<dbReference type="EMBL" id="MCGT01000023">
    <property type="protein sequence ID" value="ORX50478.1"/>
    <property type="molecule type" value="Genomic_DNA"/>
</dbReference>
<organism evidence="1 2">
    <name type="scientific">Hesseltinella vesiculosa</name>
    <dbReference type="NCBI Taxonomy" id="101127"/>
    <lineage>
        <taxon>Eukaryota</taxon>
        <taxon>Fungi</taxon>
        <taxon>Fungi incertae sedis</taxon>
        <taxon>Mucoromycota</taxon>
        <taxon>Mucoromycotina</taxon>
        <taxon>Mucoromycetes</taxon>
        <taxon>Mucorales</taxon>
        <taxon>Cunninghamellaceae</taxon>
        <taxon>Hesseltinella</taxon>
    </lineage>
</organism>
<evidence type="ECO:0000313" key="1">
    <source>
        <dbReference type="EMBL" id="ORX50478.1"/>
    </source>
</evidence>
<keyword evidence="2" id="KW-1185">Reference proteome</keyword>
<accession>A0A1X2GDD3</accession>
<dbReference type="STRING" id="101127.A0A1X2GDD3"/>
<dbReference type="SUPFAM" id="SSF50978">
    <property type="entry name" value="WD40 repeat-like"/>
    <property type="match status" value="1"/>
</dbReference>
<dbReference type="GO" id="GO:0000398">
    <property type="term" value="P:mRNA splicing, via spliceosome"/>
    <property type="evidence" value="ECO:0007669"/>
    <property type="project" value="InterPro"/>
</dbReference>
<dbReference type="Gene3D" id="2.130.10.10">
    <property type="entry name" value="YVTN repeat-like/Quinoprotein amine dehydrogenase"/>
    <property type="match status" value="1"/>
</dbReference>
<evidence type="ECO:0000313" key="2">
    <source>
        <dbReference type="Proteomes" id="UP000242146"/>
    </source>
</evidence>
<dbReference type="OrthoDB" id="538223at2759"/>
<protein>
    <submittedName>
        <fullName evidence="1">Uncharacterized protein</fullName>
    </submittedName>
</protein>